<dbReference type="PANTHER" id="PTHR12763:SF51">
    <property type="entry name" value="MITOCHONDRIAL IMPORT INNER MEMBRANE TRANSLOCASE SUBUNIT TIM14-3"/>
    <property type="match status" value="1"/>
</dbReference>
<organism evidence="9 10">
    <name type="scientific">Rubus argutus</name>
    <name type="common">Southern blackberry</name>
    <dbReference type="NCBI Taxonomy" id="59490"/>
    <lineage>
        <taxon>Eukaryota</taxon>
        <taxon>Viridiplantae</taxon>
        <taxon>Streptophyta</taxon>
        <taxon>Embryophyta</taxon>
        <taxon>Tracheophyta</taxon>
        <taxon>Spermatophyta</taxon>
        <taxon>Magnoliopsida</taxon>
        <taxon>eudicotyledons</taxon>
        <taxon>Gunneridae</taxon>
        <taxon>Pentapetalae</taxon>
        <taxon>rosids</taxon>
        <taxon>fabids</taxon>
        <taxon>Rosales</taxon>
        <taxon>Rosaceae</taxon>
        <taxon>Rosoideae</taxon>
        <taxon>Rosoideae incertae sedis</taxon>
        <taxon>Rubus</taxon>
    </lineage>
</organism>
<accession>A0AAW1WBY1</accession>
<gene>
    <name evidence="9" type="ORF">M0R45_029390</name>
</gene>
<sequence>MNSWSLGFTTALISEHNIIIPHLLFTKLCIGGFPQSTSAAAPVIIVVAGVDIAIFIQNQPPLTLFQLLLFFLCSSSWVSCPSFLGFKVVWDAMSFEETRLPPCSLPPFAGVQVTALIGGAAVAAAAYAGRYGIKAWQAFKARPPTARLRKFYDGGFQPTMTRREAALILGVRESVAIDKVREAHRRVMVANHPDAGGSHYLASKINEAKETLLGKTRGGGSAF</sequence>
<keyword evidence="2" id="KW-0999">Mitochondrion inner membrane</keyword>
<comment type="function">
    <text evidence="5">Component of the PAM complex, a complex required for the translocation of transit peptide-containing proteins from the inner membrane into the mitochondrial matrix in an ATP-dependent manner.</text>
</comment>
<dbReference type="FunFam" id="1.10.287.110:FF:000001">
    <property type="entry name" value="Import inner membrane translocase subunit tim14"/>
    <property type="match status" value="1"/>
</dbReference>
<comment type="subcellular location">
    <subcellularLocation>
        <location evidence="1">Mitochondrion inner membrane</location>
    </subcellularLocation>
</comment>
<evidence type="ECO:0000313" key="10">
    <source>
        <dbReference type="Proteomes" id="UP001457282"/>
    </source>
</evidence>
<reference evidence="9 10" key="1">
    <citation type="journal article" date="2023" name="G3 (Bethesda)">
        <title>A chromosome-length genome assembly and annotation of blackberry (Rubus argutus, cv. 'Hillquist').</title>
        <authorList>
            <person name="Bruna T."/>
            <person name="Aryal R."/>
            <person name="Dudchenko O."/>
            <person name="Sargent D.J."/>
            <person name="Mead D."/>
            <person name="Buti M."/>
            <person name="Cavallini A."/>
            <person name="Hytonen T."/>
            <person name="Andres J."/>
            <person name="Pham M."/>
            <person name="Weisz D."/>
            <person name="Mascagni F."/>
            <person name="Usai G."/>
            <person name="Natali L."/>
            <person name="Bassil N."/>
            <person name="Fernandez G.E."/>
            <person name="Lomsadze A."/>
            <person name="Armour M."/>
            <person name="Olukolu B."/>
            <person name="Poorten T."/>
            <person name="Britton C."/>
            <person name="Davik J."/>
            <person name="Ashrafi H."/>
            <person name="Aiden E.L."/>
            <person name="Borodovsky M."/>
            <person name="Worthington M."/>
        </authorList>
    </citation>
    <scope>NUCLEOTIDE SEQUENCE [LARGE SCALE GENOMIC DNA]</scope>
    <source>
        <strain evidence="9">PI 553951</strain>
    </source>
</reference>
<evidence type="ECO:0000256" key="3">
    <source>
        <dbReference type="ARBA" id="ARBA00023128"/>
    </source>
</evidence>
<keyword evidence="7" id="KW-1133">Transmembrane helix</keyword>
<dbReference type="Proteomes" id="UP001457282">
    <property type="component" value="Unassembled WGS sequence"/>
</dbReference>
<dbReference type="GO" id="GO:0001671">
    <property type="term" value="F:ATPase activator activity"/>
    <property type="evidence" value="ECO:0007669"/>
    <property type="project" value="TreeGrafter"/>
</dbReference>
<evidence type="ECO:0000256" key="7">
    <source>
        <dbReference type="SAM" id="Phobius"/>
    </source>
</evidence>
<feature type="transmembrane region" description="Helical" evidence="7">
    <location>
        <begin position="110"/>
        <end position="133"/>
    </location>
</feature>
<feature type="transmembrane region" description="Helical" evidence="7">
    <location>
        <begin position="68"/>
        <end position="90"/>
    </location>
</feature>
<dbReference type="InterPro" id="IPR036869">
    <property type="entry name" value="J_dom_sf"/>
</dbReference>
<evidence type="ECO:0000256" key="5">
    <source>
        <dbReference type="ARBA" id="ARBA00059031"/>
    </source>
</evidence>
<dbReference type="InterPro" id="IPR001623">
    <property type="entry name" value="DnaJ_domain"/>
</dbReference>
<dbReference type="SUPFAM" id="SSF46565">
    <property type="entry name" value="Chaperone J-domain"/>
    <property type="match status" value="1"/>
</dbReference>
<dbReference type="EMBL" id="JBEDUW010000006">
    <property type="protein sequence ID" value="KAK9920850.1"/>
    <property type="molecule type" value="Genomic_DNA"/>
</dbReference>
<protein>
    <recommendedName>
        <fullName evidence="8">J domain-containing protein</fullName>
    </recommendedName>
</protein>
<evidence type="ECO:0000256" key="4">
    <source>
        <dbReference type="ARBA" id="ARBA00023136"/>
    </source>
</evidence>
<keyword evidence="7" id="KW-0812">Transmembrane</keyword>
<dbReference type="GO" id="GO:0030150">
    <property type="term" value="P:protein import into mitochondrial matrix"/>
    <property type="evidence" value="ECO:0007669"/>
    <property type="project" value="TreeGrafter"/>
</dbReference>
<keyword evidence="10" id="KW-1185">Reference proteome</keyword>
<evidence type="ECO:0000313" key="9">
    <source>
        <dbReference type="EMBL" id="KAK9920850.1"/>
    </source>
</evidence>
<evidence type="ECO:0000259" key="8">
    <source>
        <dbReference type="SMART" id="SM00271"/>
    </source>
</evidence>
<dbReference type="GO" id="GO:0001405">
    <property type="term" value="C:PAM complex, Tim23 associated import motor"/>
    <property type="evidence" value="ECO:0007669"/>
    <property type="project" value="TreeGrafter"/>
</dbReference>
<comment type="caution">
    <text evidence="9">The sequence shown here is derived from an EMBL/GenBank/DDBJ whole genome shotgun (WGS) entry which is preliminary data.</text>
</comment>
<proteinExistence type="predicted"/>
<keyword evidence="4 7" id="KW-0472">Membrane</keyword>
<keyword evidence="3" id="KW-0496">Mitochondrion</keyword>
<name>A0AAW1WBY1_RUBAR</name>
<comment type="subunit">
    <text evidence="6">Probable component of the PAM complex at least composed of a mitochondrial HSP70 protein, TIMM44 and TIMM14. The complex interacts with the TIMM23 component of the TIM17:23 complex.</text>
</comment>
<evidence type="ECO:0000256" key="6">
    <source>
        <dbReference type="ARBA" id="ARBA00063640"/>
    </source>
</evidence>
<evidence type="ECO:0000256" key="2">
    <source>
        <dbReference type="ARBA" id="ARBA00022792"/>
    </source>
</evidence>
<feature type="transmembrane region" description="Helical" evidence="7">
    <location>
        <begin position="39"/>
        <end position="56"/>
    </location>
</feature>
<dbReference type="CDD" id="cd06257">
    <property type="entry name" value="DnaJ"/>
    <property type="match status" value="1"/>
</dbReference>
<evidence type="ECO:0000256" key="1">
    <source>
        <dbReference type="ARBA" id="ARBA00004273"/>
    </source>
</evidence>
<dbReference type="PANTHER" id="PTHR12763">
    <property type="match status" value="1"/>
</dbReference>
<dbReference type="SMART" id="SM00271">
    <property type="entry name" value="DnaJ"/>
    <property type="match status" value="1"/>
</dbReference>
<dbReference type="Gene3D" id="1.10.287.110">
    <property type="entry name" value="DnaJ domain"/>
    <property type="match status" value="1"/>
</dbReference>
<dbReference type="AlphaFoldDB" id="A0AAW1WBY1"/>
<feature type="domain" description="J" evidence="8">
    <location>
        <begin position="163"/>
        <end position="217"/>
    </location>
</feature>